<evidence type="ECO:0000256" key="1">
    <source>
        <dbReference type="SAM" id="Phobius"/>
    </source>
</evidence>
<reference evidence="2 3" key="1">
    <citation type="journal article" date="2011" name="Proc. Natl. Acad. Sci. U.S.A.">
        <title>Niche of harmful alga Aureococcus anophagefferens revealed through ecogenomics.</title>
        <authorList>
            <person name="Gobler C.J."/>
            <person name="Berry D.L."/>
            <person name="Dyhrman S.T."/>
            <person name="Wilhelm S.W."/>
            <person name="Salamov A."/>
            <person name="Lobanov A.V."/>
            <person name="Zhang Y."/>
            <person name="Collier J.L."/>
            <person name="Wurch L.L."/>
            <person name="Kustka A.B."/>
            <person name="Dill B.D."/>
            <person name="Shah M."/>
            <person name="VerBerkmoes N.C."/>
            <person name="Kuo A."/>
            <person name="Terry A."/>
            <person name="Pangilinan J."/>
            <person name="Lindquist E.A."/>
            <person name="Lucas S."/>
            <person name="Paulsen I.T."/>
            <person name="Hattenrath-Lehmann T.K."/>
            <person name="Talmage S.C."/>
            <person name="Walker E.A."/>
            <person name="Koch F."/>
            <person name="Burson A.M."/>
            <person name="Marcoval M.A."/>
            <person name="Tang Y.Z."/>
            <person name="Lecleir G.R."/>
            <person name="Coyne K.J."/>
            <person name="Berg G.M."/>
            <person name="Bertrand E.M."/>
            <person name="Saito M.A."/>
            <person name="Gladyshev V.N."/>
            <person name="Grigoriev I.V."/>
        </authorList>
    </citation>
    <scope>NUCLEOTIDE SEQUENCE [LARGE SCALE GENOMIC DNA]</scope>
    <source>
        <strain evidence="3">CCMP 1984</strain>
    </source>
</reference>
<accession>F0YNS3</accession>
<keyword evidence="1" id="KW-0472">Membrane</keyword>
<keyword evidence="1" id="KW-0812">Transmembrane</keyword>
<evidence type="ECO:0000313" key="2">
    <source>
        <dbReference type="EMBL" id="EGB03242.1"/>
    </source>
</evidence>
<organism evidence="3">
    <name type="scientific">Aureococcus anophagefferens</name>
    <name type="common">Harmful bloom alga</name>
    <dbReference type="NCBI Taxonomy" id="44056"/>
    <lineage>
        <taxon>Eukaryota</taxon>
        <taxon>Sar</taxon>
        <taxon>Stramenopiles</taxon>
        <taxon>Ochrophyta</taxon>
        <taxon>Pelagophyceae</taxon>
        <taxon>Pelagomonadales</taxon>
        <taxon>Pelagomonadaceae</taxon>
        <taxon>Aureococcus</taxon>
    </lineage>
</organism>
<evidence type="ECO:0000313" key="3">
    <source>
        <dbReference type="Proteomes" id="UP000002729"/>
    </source>
</evidence>
<dbReference type="InParanoid" id="F0YNS3"/>
<keyword evidence="3" id="KW-1185">Reference proteome</keyword>
<name>F0YNS3_AURAN</name>
<dbReference type="AlphaFoldDB" id="F0YNS3"/>
<proteinExistence type="predicted"/>
<gene>
    <name evidence="2" type="ORF">AURANDRAFT_68184</name>
</gene>
<dbReference type="EMBL" id="GL833181">
    <property type="protein sequence ID" value="EGB03242.1"/>
    <property type="molecule type" value="Genomic_DNA"/>
</dbReference>
<feature type="transmembrane region" description="Helical" evidence="1">
    <location>
        <begin position="203"/>
        <end position="227"/>
    </location>
</feature>
<dbReference type="RefSeq" id="XP_009042067.1">
    <property type="nucleotide sequence ID" value="XM_009043819.1"/>
</dbReference>
<feature type="transmembrane region" description="Helical" evidence="1">
    <location>
        <begin position="7"/>
        <end position="28"/>
    </location>
</feature>
<dbReference type="KEGG" id="aaf:AURANDRAFT_68184"/>
<keyword evidence="1" id="KW-1133">Transmembrane helix</keyword>
<sequence>MNPVCKVICVSVGLLFGLIFAMMIPANVGKFAKEIVRSGLRQGKIGDSVARRAAFDDAILKMNYGMAFGGAPSFSGVPSAYTPGCVAASNWTSCSCFIGGLPDFAWQAIPDKLNADKEIMVILRVYAKSGVQVLQAGLDINGWMIDFGGAGVPGAFHNPAYLASPPTTSFAKTWCVSSYTVKECWTLYIGEDMETSAAIMAPVGAIIMAVLFFGIDLLVFMVLFLMAGSGSKVGPAK</sequence>
<protein>
    <submittedName>
        <fullName evidence="2">Uncharacterized protein</fullName>
    </submittedName>
</protein>
<dbReference type="Proteomes" id="UP000002729">
    <property type="component" value="Unassembled WGS sequence"/>
</dbReference>
<dbReference type="GeneID" id="20226653"/>